<feature type="domain" description="EF-hand" evidence="2">
    <location>
        <begin position="21"/>
        <end position="56"/>
    </location>
</feature>
<dbReference type="Pfam" id="PF13499">
    <property type="entry name" value="EF-hand_7"/>
    <property type="match status" value="2"/>
</dbReference>
<dbReference type="InterPro" id="IPR002048">
    <property type="entry name" value="EF_hand_dom"/>
</dbReference>
<evidence type="ECO:0000313" key="3">
    <source>
        <dbReference type="Proteomes" id="UP000694865"/>
    </source>
</evidence>
<proteinExistence type="predicted"/>
<feature type="domain" description="EF-hand" evidence="2">
    <location>
        <begin position="113"/>
        <end position="148"/>
    </location>
</feature>
<dbReference type="InterPro" id="IPR011992">
    <property type="entry name" value="EF-hand-dom_pair"/>
</dbReference>
<accession>A0ABM0MDD3</accession>
<feature type="domain" description="EF-hand" evidence="2">
    <location>
        <begin position="260"/>
        <end position="295"/>
    </location>
</feature>
<name>A0ABM0MDD3_SACKO</name>
<dbReference type="PROSITE" id="PS00018">
    <property type="entry name" value="EF_HAND_1"/>
    <property type="match status" value="6"/>
</dbReference>
<dbReference type="InterPro" id="IPR051001">
    <property type="entry name" value="Calbindin_Ca-bind"/>
</dbReference>
<gene>
    <name evidence="4" type="primary">LOC100368283</name>
</gene>
<protein>
    <submittedName>
        <fullName evidence="4">Calbindin-32-like isoform X2</fullName>
    </submittedName>
</protein>
<dbReference type="PROSITE" id="PS50222">
    <property type="entry name" value="EF_HAND_2"/>
    <property type="match status" value="6"/>
</dbReference>
<dbReference type="InterPro" id="IPR018247">
    <property type="entry name" value="EF_Hand_1_Ca_BS"/>
</dbReference>
<dbReference type="SUPFAM" id="SSF47473">
    <property type="entry name" value="EF-hand"/>
    <property type="match status" value="2"/>
</dbReference>
<evidence type="ECO:0000313" key="4">
    <source>
        <dbReference type="RefSeq" id="XP_006818024.1"/>
    </source>
</evidence>
<feature type="domain" description="EF-hand" evidence="2">
    <location>
        <begin position="157"/>
        <end position="192"/>
    </location>
</feature>
<keyword evidence="1" id="KW-0106">Calcium</keyword>
<dbReference type="PANTHER" id="PTHR19972">
    <property type="entry name" value="CALBINDIN"/>
    <property type="match status" value="1"/>
</dbReference>
<reference evidence="4" key="1">
    <citation type="submission" date="2025-08" db="UniProtKB">
        <authorList>
            <consortium name="RefSeq"/>
        </authorList>
    </citation>
    <scope>IDENTIFICATION</scope>
    <source>
        <tissue evidence="4">Testes</tissue>
    </source>
</reference>
<feature type="domain" description="EF-hand" evidence="2">
    <location>
        <begin position="216"/>
        <end position="251"/>
    </location>
</feature>
<organism evidence="3 4">
    <name type="scientific">Saccoglossus kowalevskii</name>
    <name type="common">Acorn worm</name>
    <dbReference type="NCBI Taxonomy" id="10224"/>
    <lineage>
        <taxon>Eukaryota</taxon>
        <taxon>Metazoa</taxon>
        <taxon>Hemichordata</taxon>
        <taxon>Enteropneusta</taxon>
        <taxon>Harrimaniidae</taxon>
        <taxon>Saccoglossus</taxon>
    </lineage>
</organism>
<sequence length="299" mass="34475">MATQAERGTNFMAKFRNLKKLTAHDFMTVWDHYDMDGNGYIEDGELDAFFRELIQTSGGPETISDAMLTEMKKCFMEAYDMNEDGKISLTELSNILPTDENFLLLFRAQQPLRSSVEFMEAWRKYDTDRSGFIESLELKHFLLDLLTQQKTHVEDKELDDYTKAILEHFDSNKDGKLEIKEMARLLPVQENFLMRFELMAQKRGSLKPGKAGKTILTKKDFDRVFDHYDKDKNGKIEGAELAGFLKDLMEHEEEEITESGLDDLKDNLLKLCDMDGDGQLDKSELKMVLCPALDESQDS</sequence>
<dbReference type="CDD" id="cd15902">
    <property type="entry name" value="EFh_HEF"/>
    <property type="match status" value="1"/>
</dbReference>
<dbReference type="Proteomes" id="UP000694865">
    <property type="component" value="Unplaced"/>
</dbReference>
<evidence type="ECO:0000256" key="1">
    <source>
        <dbReference type="ARBA" id="ARBA00022837"/>
    </source>
</evidence>
<dbReference type="Gene3D" id="1.10.238.10">
    <property type="entry name" value="EF-hand"/>
    <property type="match status" value="3"/>
</dbReference>
<dbReference type="Pfam" id="PF13833">
    <property type="entry name" value="EF-hand_8"/>
    <property type="match status" value="1"/>
</dbReference>
<dbReference type="SMART" id="SM00054">
    <property type="entry name" value="EFh"/>
    <property type="match status" value="6"/>
</dbReference>
<evidence type="ECO:0000259" key="2">
    <source>
        <dbReference type="PROSITE" id="PS50222"/>
    </source>
</evidence>
<dbReference type="PANTHER" id="PTHR19972:SF10">
    <property type="entry name" value="CALBINDIN-32"/>
    <property type="match status" value="1"/>
</dbReference>
<feature type="domain" description="EF-hand" evidence="2">
    <location>
        <begin position="66"/>
        <end position="102"/>
    </location>
</feature>
<dbReference type="RefSeq" id="XP_006818024.1">
    <property type="nucleotide sequence ID" value="XM_006817961.1"/>
</dbReference>
<dbReference type="Pfam" id="PF13202">
    <property type="entry name" value="EF-hand_5"/>
    <property type="match status" value="1"/>
</dbReference>
<dbReference type="GeneID" id="100368283"/>
<keyword evidence="3" id="KW-1185">Reference proteome</keyword>